<dbReference type="STRING" id="6216.A0A0R3SRV8"/>
<dbReference type="EMBL" id="UYSG01011003">
    <property type="protein sequence ID" value="VDL60272.1"/>
    <property type="molecule type" value="Genomic_DNA"/>
</dbReference>
<dbReference type="OrthoDB" id="6256931at2759"/>
<protein>
    <submittedName>
        <fullName evidence="3">RRF domain-containing protein</fullName>
    </submittedName>
</protein>
<dbReference type="Proteomes" id="UP000274504">
    <property type="component" value="Unassembled WGS sequence"/>
</dbReference>
<evidence type="ECO:0000313" key="3">
    <source>
        <dbReference type="WBParaSite" id="HDID_0000795601-mRNA-1"/>
    </source>
</evidence>
<dbReference type="AlphaFoldDB" id="A0A0R3SRV8"/>
<name>A0A0R3SRV8_HYMDI</name>
<dbReference type="SUPFAM" id="SSF55200">
    <property type="entry name" value="Translation initiation factor IF3, C-terminal domain"/>
    <property type="match status" value="1"/>
</dbReference>
<evidence type="ECO:0000313" key="1">
    <source>
        <dbReference type="EMBL" id="VDL60272.1"/>
    </source>
</evidence>
<proteinExistence type="predicted"/>
<dbReference type="InterPro" id="IPR036788">
    <property type="entry name" value="T_IF-3_C_sf"/>
</dbReference>
<evidence type="ECO:0000313" key="2">
    <source>
        <dbReference type="Proteomes" id="UP000274504"/>
    </source>
</evidence>
<sequence length="220" mass="24704">MLGLARNLSLSTYRSMCLTASLARRPNSGQLEDQVQRESETLSLLAKNPTVRVQFSSNLPKRLTQSLSITNESPVEVQSSVLKSLMRKENITAKVLEETGCPPLVLVEPVHGLKSSSSSHRDKLLKLRTNIDDHMMGIKVKQATELVVKGHEVSINIRLPNQQLRQINDSPTLSEEQKLKLYDSSVQRFTEAFKECTSKNPKLVQSSDLKEFTLILPPRQ</sequence>
<dbReference type="GO" id="GO:0006413">
    <property type="term" value="P:translational initiation"/>
    <property type="evidence" value="ECO:0007669"/>
    <property type="project" value="InterPro"/>
</dbReference>
<reference evidence="1 2" key="2">
    <citation type="submission" date="2018-11" db="EMBL/GenBank/DDBJ databases">
        <authorList>
            <consortium name="Pathogen Informatics"/>
        </authorList>
    </citation>
    <scope>NUCLEOTIDE SEQUENCE [LARGE SCALE GENOMIC DNA]</scope>
</reference>
<reference evidence="3" key="1">
    <citation type="submission" date="2017-02" db="UniProtKB">
        <authorList>
            <consortium name="WormBaseParasite"/>
        </authorList>
    </citation>
    <scope>IDENTIFICATION</scope>
</reference>
<gene>
    <name evidence="1" type="ORF">HDID_LOCUS7954</name>
</gene>
<dbReference type="Gene3D" id="3.30.110.10">
    <property type="entry name" value="Translation initiation factor 3 (IF-3), C-terminal domain"/>
    <property type="match status" value="1"/>
</dbReference>
<dbReference type="WBParaSite" id="HDID_0000795601-mRNA-1">
    <property type="protein sequence ID" value="HDID_0000795601-mRNA-1"/>
    <property type="gene ID" value="HDID_0000795601"/>
</dbReference>
<accession>A0A0R3SRV8</accession>
<organism evidence="3">
    <name type="scientific">Hymenolepis diminuta</name>
    <name type="common">Rat tapeworm</name>
    <dbReference type="NCBI Taxonomy" id="6216"/>
    <lineage>
        <taxon>Eukaryota</taxon>
        <taxon>Metazoa</taxon>
        <taxon>Spiralia</taxon>
        <taxon>Lophotrochozoa</taxon>
        <taxon>Platyhelminthes</taxon>
        <taxon>Cestoda</taxon>
        <taxon>Eucestoda</taxon>
        <taxon>Cyclophyllidea</taxon>
        <taxon>Hymenolepididae</taxon>
        <taxon>Hymenolepis</taxon>
    </lineage>
</organism>